<protein>
    <recommendedName>
        <fullName evidence="4">sn-glycerol-3-phosphate-binding periplasmic protein UgpB</fullName>
    </recommendedName>
</protein>
<dbReference type="EMBL" id="AWVH01000044">
    <property type="protein sequence ID" value="ERJ91625.1"/>
    <property type="molecule type" value="Genomic_DNA"/>
</dbReference>
<evidence type="ECO:0000256" key="3">
    <source>
        <dbReference type="ARBA" id="ARBA00011557"/>
    </source>
</evidence>
<reference evidence="8 9" key="1">
    <citation type="submission" date="2013-08" db="EMBL/GenBank/DDBJ databases">
        <authorList>
            <person name="Weinstock G."/>
            <person name="Sodergren E."/>
            <person name="Wylie T."/>
            <person name="Fulton L."/>
            <person name="Fulton R."/>
            <person name="Fronick C."/>
            <person name="O'Laughlin M."/>
            <person name="Godfrey J."/>
            <person name="Miner T."/>
            <person name="Herter B."/>
            <person name="Appelbaum E."/>
            <person name="Cordes M."/>
            <person name="Lek S."/>
            <person name="Wollam A."/>
            <person name="Pepin K.H."/>
            <person name="Palsikar V.B."/>
            <person name="Mitreva M."/>
            <person name="Wilson R.K."/>
        </authorList>
    </citation>
    <scope>NUCLEOTIDE SEQUENCE [LARGE SCALE GENOMIC DNA]</scope>
    <source>
        <strain evidence="8 9">ATCC 700332</strain>
    </source>
</reference>
<organism evidence="8 9">
    <name type="scientific">Treponema lecithinolyticum ATCC 700332</name>
    <dbReference type="NCBI Taxonomy" id="1321815"/>
    <lineage>
        <taxon>Bacteria</taxon>
        <taxon>Pseudomonadati</taxon>
        <taxon>Spirochaetota</taxon>
        <taxon>Spirochaetia</taxon>
        <taxon>Spirochaetales</taxon>
        <taxon>Treponemataceae</taxon>
        <taxon>Treponema</taxon>
    </lineage>
</organism>
<evidence type="ECO:0000256" key="6">
    <source>
        <dbReference type="ARBA" id="ARBA00022729"/>
    </source>
</evidence>
<keyword evidence="7" id="KW-1133">Transmembrane helix</keyword>
<gene>
    <name evidence="8" type="ORF">HMPREF9193_02078</name>
</gene>
<keyword evidence="7" id="KW-0812">Transmembrane</keyword>
<dbReference type="SUPFAM" id="SSF53850">
    <property type="entry name" value="Periplasmic binding protein-like II"/>
    <property type="match status" value="1"/>
</dbReference>
<evidence type="ECO:0000256" key="7">
    <source>
        <dbReference type="SAM" id="Phobius"/>
    </source>
</evidence>
<keyword evidence="6" id="KW-0732">Signal</keyword>
<evidence type="ECO:0000256" key="2">
    <source>
        <dbReference type="ARBA" id="ARBA00008520"/>
    </source>
</evidence>
<comment type="similarity">
    <text evidence="2">Belongs to the bacterial solute-binding protein 1 family.</text>
</comment>
<sequence>MGGTNEFKFIVKGKQMKIRSKHIIYALIFIVFSAGAALGSVFYLQKTKTITLELGMFVDSNWEMSQGDNYRIIDTAIAKFEKTHPHIRIHYYSGIRKCDYEEWFSQQVLLGKIPDVAMILNSQFNKLAAMHLLKNLDNMVQADASLKKTDYFTGAWNSGMYRNALYALPYEVNFMLMAVNKTLLDRHGCALPGKNWTWNDFYFLCKKMTADKNGDFALDSAGVCRYTWQQAVYSNNARLFDDAGKKSFFSNPNVVESVRFMQNLTSLTEEQIFTQQDFDEGKVAFMPLSFAEYRMYTSYPYKITKNLDYEWRYLTMPAGFAGSNVSEMDTLLMGISAYTKHAQYAYELLKTFVYDNEIQTALYRYANGASALRRIAVSDEAMRLLTENMDTDDKQYNSSLLSYIMNYSIVPPKFQNYEEHMVFADTKIKSIIAEKKDAGINLQSLQQTVQTRLEKQ</sequence>
<evidence type="ECO:0000256" key="4">
    <source>
        <dbReference type="ARBA" id="ARBA00017470"/>
    </source>
</evidence>
<evidence type="ECO:0000256" key="1">
    <source>
        <dbReference type="ARBA" id="ARBA00004418"/>
    </source>
</evidence>
<dbReference type="PANTHER" id="PTHR43649">
    <property type="entry name" value="ARABINOSE-BINDING PROTEIN-RELATED"/>
    <property type="match status" value="1"/>
</dbReference>
<comment type="subcellular location">
    <subcellularLocation>
        <location evidence="1">Periplasm</location>
    </subcellularLocation>
</comment>
<keyword evidence="5" id="KW-0813">Transport</keyword>
<keyword evidence="9" id="KW-1185">Reference proteome</keyword>
<evidence type="ECO:0000313" key="9">
    <source>
        <dbReference type="Proteomes" id="UP000016649"/>
    </source>
</evidence>
<dbReference type="Gene3D" id="3.40.190.10">
    <property type="entry name" value="Periplasmic binding protein-like II"/>
    <property type="match status" value="1"/>
</dbReference>
<name>A0ABN0NW78_TRELE</name>
<dbReference type="InterPro" id="IPR006059">
    <property type="entry name" value="SBP"/>
</dbReference>
<keyword evidence="7" id="KW-0472">Membrane</keyword>
<dbReference type="InterPro" id="IPR050490">
    <property type="entry name" value="Bact_solute-bd_prot1"/>
</dbReference>
<dbReference type="PANTHER" id="PTHR43649:SF31">
    <property type="entry name" value="SN-GLYCEROL-3-PHOSPHATE-BINDING PERIPLASMIC PROTEIN UGPB"/>
    <property type="match status" value="1"/>
</dbReference>
<comment type="subunit">
    <text evidence="3">The complex is composed of two ATP-binding proteins (UgpC), two transmembrane proteins (UgpA and UgpE) and a solute-binding protein (UgpB).</text>
</comment>
<proteinExistence type="inferred from homology"/>
<dbReference type="Pfam" id="PF01547">
    <property type="entry name" value="SBP_bac_1"/>
    <property type="match status" value="1"/>
</dbReference>
<evidence type="ECO:0000313" key="8">
    <source>
        <dbReference type="EMBL" id="ERJ91625.1"/>
    </source>
</evidence>
<comment type="caution">
    <text evidence="8">The sequence shown here is derived from an EMBL/GenBank/DDBJ whole genome shotgun (WGS) entry which is preliminary data.</text>
</comment>
<evidence type="ECO:0000256" key="5">
    <source>
        <dbReference type="ARBA" id="ARBA00022448"/>
    </source>
</evidence>
<feature type="transmembrane region" description="Helical" evidence="7">
    <location>
        <begin position="23"/>
        <end position="44"/>
    </location>
</feature>
<accession>A0ABN0NW78</accession>
<dbReference type="Proteomes" id="UP000016649">
    <property type="component" value="Unassembled WGS sequence"/>
</dbReference>